<keyword evidence="3" id="KW-0732">Signal</keyword>
<organism evidence="5 6">
    <name type="scientific">Dacryopinax primogenitus (strain DJM 731)</name>
    <name type="common">Brown rot fungus</name>
    <dbReference type="NCBI Taxonomy" id="1858805"/>
    <lineage>
        <taxon>Eukaryota</taxon>
        <taxon>Fungi</taxon>
        <taxon>Dikarya</taxon>
        <taxon>Basidiomycota</taxon>
        <taxon>Agaricomycotina</taxon>
        <taxon>Dacrymycetes</taxon>
        <taxon>Dacrymycetales</taxon>
        <taxon>Dacrymycetaceae</taxon>
        <taxon>Dacryopinax</taxon>
    </lineage>
</organism>
<comment type="similarity">
    <text evidence="1 3">Belongs to the type-B carboxylesterase/lipase family.</text>
</comment>
<dbReference type="STRING" id="1858805.M5FWR0"/>
<dbReference type="GO" id="GO:0052689">
    <property type="term" value="F:carboxylic ester hydrolase activity"/>
    <property type="evidence" value="ECO:0007669"/>
    <property type="project" value="TreeGrafter"/>
</dbReference>
<gene>
    <name evidence="5" type="ORF">DACRYDRAFT_79201</name>
</gene>
<reference evidence="5 6" key="1">
    <citation type="journal article" date="2012" name="Science">
        <title>The Paleozoic origin of enzymatic lignin decomposition reconstructed from 31 fungal genomes.</title>
        <authorList>
            <person name="Floudas D."/>
            <person name="Binder M."/>
            <person name="Riley R."/>
            <person name="Barry K."/>
            <person name="Blanchette R.A."/>
            <person name="Henrissat B."/>
            <person name="Martinez A.T."/>
            <person name="Otillar R."/>
            <person name="Spatafora J.W."/>
            <person name="Yadav J.S."/>
            <person name="Aerts A."/>
            <person name="Benoit I."/>
            <person name="Boyd A."/>
            <person name="Carlson A."/>
            <person name="Copeland A."/>
            <person name="Coutinho P.M."/>
            <person name="de Vries R.P."/>
            <person name="Ferreira P."/>
            <person name="Findley K."/>
            <person name="Foster B."/>
            <person name="Gaskell J."/>
            <person name="Glotzer D."/>
            <person name="Gorecki P."/>
            <person name="Heitman J."/>
            <person name="Hesse C."/>
            <person name="Hori C."/>
            <person name="Igarashi K."/>
            <person name="Jurgens J.A."/>
            <person name="Kallen N."/>
            <person name="Kersten P."/>
            <person name="Kohler A."/>
            <person name="Kuees U."/>
            <person name="Kumar T.K.A."/>
            <person name="Kuo A."/>
            <person name="LaButti K."/>
            <person name="Larrondo L.F."/>
            <person name="Lindquist E."/>
            <person name="Ling A."/>
            <person name="Lombard V."/>
            <person name="Lucas S."/>
            <person name="Lundell T."/>
            <person name="Martin R."/>
            <person name="McLaughlin D.J."/>
            <person name="Morgenstern I."/>
            <person name="Morin E."/>
            <person name="Murat C."/>
            <person name="Nagy L.G."/>
            <person name="Nolan M."/>
            <person name="Ohm R.A."/>
            <person name="Patyshakuliyeva A."/>
            <person name="Rokas A."/>
            <person name="Ruiz-Duenas F.J."/>
            <person name="Sabat G."/>
            <person name="Salamov A."/>
            <person name="Samejima M."/>
            <person name="Schmutz J."/>
            <person name="Slot J.C."/>
            <person name="St John F."/>
            <person name="Stenlid J."/>
            <person name="Sun H."/>
            <person name="Sun S."/>
            <person name="Syed K."/>
            <person name="Tsang A."/>
            <person name="Wiebenga A."/>
            <person name="Young D."/>
            <person name="Pisabarro A."/>
            <person name="Eastwood D.C."/>
            <person name="Martin F."/>
            <person name="Cullen D."/>
            <person name="Grigoriev I.V."/>
            <person name="Hibbett D.S."/>
        </authorList>
    </citation>
    <scope>NUCLEOTIDE SEQUENCE [LARGE SCALE GENOMIC DNA]</scope>
    <source>
        <strain evidence="5 6">DJM-731 SS1</strain>
    </source>
</reference>
<dbReference type="SUPFAM" id="SSF53474">
    <property type="entry name" value="alpha/beta-Hydrolases"/>
    <property type="match status" value="1"/>
</dbReference>
<feature type="chain" id="PRO_5005140963" description="Carboxylic ester hydrolase" evidence="3">
    <location>
        <begin position="20"/>
        <end position="521"/>
    </location>
</feature>
<feature type="domain" description="Carboxylesterase type B" evidence="4">
    <location>
        <begin position="28"/>
        <end position="351"/>
    </location>
</feature>
<dbReference type="HOGENOM" id="CLU_006586_15_2_1"/>
<dbReference type="PANTHER" id="PTHR43918:SF4">
    <property type="entry name" value="CARBOXYLIC ESTER HYDROLASE"/>
    <property type="match status" value="1"/>
</dbReference>
<dbReference type="PROSITE" id="PS00122">
    <property type="entry name" value="CARBOXYLESTERASE_B_1"/>
    <property type="match status" value="1"/>
</dbReference>
<dbReference type="InterPro" id="IPR029058">
    <property type="entry name" value="AB_hydrolase_fold"/>
</dbReference>
<accession>M5FWR0</accession>
<dbReference type="InterPro" id="IPR019826">
    <property type="entry name" value="Carboxylesterase_B_AS"/>
</dbReference>
<dbReference type="InterPro" id="IPR050654">
    <property type="entry name" value="AChE-related_enzymes"/>
</dbReference>
<keyword evidence="2 3" id="KW-0378">Hydrolase</keyword>
<dbReference type="ESTHER" id="dacsp-m5fwr0">
    <property type="family name" value="Fungal_carboxylesterase_lipase"/>
</dbReference>
<dbReference type="OMA" id="FECPAAR"/>
<dbReference type="RefSeq" id="XP_040629285.1">
    <property type="nucleotide sequence ID" value="XM_040776382.1"/>
</dbReference>
<sequence length="521" mass="54872">MLLQLAFSLGVLHIGAVGCSPIEPQAGTLVDTAQGPVQGMLVSAGVRQWLGIPFAASTGGSLRFEPPQPAPSRFSTFSATQFGDSCPAILSAEFLELLGMLQQQESVPFGEDCLSLNIWSPATTRPQGGAILLWVYGGSGQFGTSNTPYYNGQTFVANFDDIVIVTINYRLNIFGGPNAPQQTLDLSMLDMEAAIQWVYANIAAFGGDPERITLFGESAGAIAVDAYGFIHPDDTIVKGIIAESGTASLAGNSSTDSSAYSAADSPWNTVASALGCGTTDDAAQFACMQSVPWQDLLNEVISSGQTFGGGSTGLVGDVSALSSEGKFLKVPFLVGNNANEGDIFVVEMEEENLNTTIPIVGTVISDAITILLATCPASKEAGDRVDAGVPTWRYMFEGAYPDLTNNNPNLRAYHGEEIALVFGTYNYSTFPYPPTANEIELSSWIQGAWVAFARDPVHGLTNYGWPEYGSSVLWPVAALGNPGNPGGATYEAAVTFDLTCDVLDTVEAIVENVVALLGDLL</sequence>
<dbReference type="GeneID" id="63691444"/>
<evidence type="ECO:0000313" key="5">
    <source>
        <dbReference type="EMBL" id="EJU02391.1"/>
    </source>
</evidence>
<evidence type="ECO:0000313" key="6">
    <source>
        <dbReference type="Proteomes" id="UP000030653"/>
    </source>
</evidence>
<dbReference type="AlphaFoldDB" id="M5FWR0"/>
<protein>
    <recommendedName>
        <fullName evidence="3">Carboxylic ester hydrolase</fullName>
        <ecNumber evidence="3">3.1.1.-</ecNumber>
    </recommendedName>
</protein>
<evidence type="ECO:0000256" key="1">
    <source>
        <dbReference type="ARBA" id="ARBA00005964"/>
    </source>
</evidence>
<evidence type="ECO:0000256" key="2">
    <source>
        <dbReference type="ARBA" id="ARBA00022801"/>
    </source>
</evidence>
<keyword evidence="6" id="KW-1185">Reference proteome</keyword>
<dbReference type="Gene3D" id="3.40.50.1820">
    <property type="entry name" value="alpha/beta hydrolase"/>
    <property type="match status" value="1"/>
</dbReference>
<proteinExistence type="inferred from homology"/>
<feature type="domain" description="Carboxylesterase type B" evidence="4">
    <location>
        <begin position="365"/>
        <end position="468"/>
    </location>
</feature>
<dbReference type="OrthoDB" id="408631at2759"/>
<evidence type="ECO:0000256" key="3">
    <source>
        <dbReference type="RuleBase" id="RU361235"/>
    </source>
</evidence>
<dbReference type="EMBL" id="JH795862">
    <property type="protein sequence ID" value="EJU02391.1"/>
    <property type="molecule type" value="Genomic_DNA"/>
</dbReference>
<dbReference type="PANTHER" id="PTHR43918">
    <property type="entry name" value="ACETYLCHOLINESTERASE"/>
    <property type="match status" value="1"/>
</dbReference>
<name>M5FWR0_DACPD</name>
<dbReference type="Proteomes" id="UP000030653">
    <property type="component" value="Unassembled WGS sequence"/>
</dbReference>
<feature type="signal peptide" evidence="3">
    <location>
        <begin position="1"/>
        <end position="19"/>
    </location>
</feature>
<dbReference type="Pfam" id="PF00135">
    <property type="entry name" value="COesterase"/>
    <property type="match status" value="2"/>
</dbReference>
<dbReference type="InterPro" id="IPR002018">
    <property type="entry name" value="CarbesteraseB"/>
</dbReference>
<evidence type="ECO:0000259" key="4">
    <source>
        <dbReference type="Pfam" id="PF00135"/>
    </source>
</evidence>
<dbReference type="EC" id="3.1.1.-" evidence="3"/>